<comment type="similarity">
    <text evidence="6">Belongs to the globin family.</text>
</comment>
<reference evidence="8" key="1">
    <citation type="journal article" date="2014" name="Insect Biochem. Mol. Biol.">
        <title>An insight into the sialome of the frog biting fly, Corethrella appendiculata.</title>
        <authorList>
            <person name="Ribeiro J.M.C."/>
            <person name="Chagas A.C."/>
            <person name="Pham V.M."/>
            <person name="Lounibos L.P."/>
            <person name="Calvo E."/>
        </authorList>
    </citation>
    <scope>NUCLEOTIDE SEQUENCE</scope>
    <source>
        <tissue evidence="8">Salivary glands</tissue>
    </source>
</reference>
<dbReference type="Gene3D" id="1.10.490.10">
    <property type="entry name" value="Globins"/>
    <property type="match status" value="1"/>
</dbReference>
<dbReference type="Pfam" id="PF00042">
    <property type="entry name" value="Globin"/>
    <property type="match status" value="1"/>
</dbReference>
<dbReference type="PANTHER" id="PTHR47217:SF1">
    <property type="entry name" value="GLOBIN-LIKE PROTEIN"/>
    <property type="match status" value="1"/>
</dbReference>
<dbReference type="PANTHER" id="PTHR47217">
    <property type="entry name" value="GLOBIN-LIKE PROTEIN"/>
    <property type="match status" value="1"/>
</dbReference>
<dbReference type="InterPro" id="IPR000971">
    <property type="entry name" value="Globin"/>
</dbReference>
<dbReference type="GO" id="GO:0020037">
    <property type="term" value="F:heme binding"/>
    <property type="evidence" value="ECO:0007669"/>
    <property type="project" value="InterPro"/>
</dbReference>
<feature type="domain" description="Globin" evidence="7">
    <location>
        <begin position="1"/>
        <end position="150"/>
    </location>
</feature>
<accession>U5EU47</accession>
<evidence type="ECO:0000256" key="4">
    <source>
        <dbReference type="ARBA" id="ARBA00022723"/>
    </source>
</evidence>
<evidence type="ECO:0000256" key="3">
    <source>
        <dbReference type="ARBA" id="ARBA00022621"/>
    </source>
</evidence>
<dbReference type="GO" id="GO:0005344">
    <property type="term" value="F:oxygen carrier activity"/>
    <property type="evidence" value="ECO:0007669"/>
    <property type="project" value="UniProtKB-KW"/>
</dbReference>
<keyword evidence="2 6" id="KW-0349">Heme</keyword>
<keyword evidence="3 6" id="KW-0561">Oxygen transport</keyword>
<keyword evidence="5" id="KW-0408">Iron</keyword>
<evidence type="ECO:0000256" key="1">
    <source>
        <dbReference type="ARBA" id="ARBA00022448"/>
    </source>
</evidence>
<dbReference type="PROSITE" id="PS01033">
    <property type="entry name" value="GLOBIN"/>
    <property type="match status" value="1"/>
</dbReference>
<keyword evidence="4" id="KW-0479">Metal-binding</keyword>
<dbReference type="GO" id="GO:0019825">
    <property type="term" value="F:oxygen binding"/>
    <property type="evidence" value="ECO:0007669"/>
    <property type="project" value="InterPro"/>
</dbReference>
<keyword evidence="1 6" id="KW-0813">Transport</keyword>
<name>U5EU47_9DIPT</name>
<evidence type="ECO:0000313" key="8">
    <source>
        <dbReference type="EMBL" id="JAB57390.1"/>
    </source>
</evidence>
<dbReference type="EMBL" id="GANO01002481">
    <property type="protein sequence ID" value="JAB57390.1"/>
    <property type="molecule type" value="mRNA"/>
</dbReference>
<dbReference type="InterPro" id="IPR009050">
    <property type="entry name" value="Globin-like_sf"/>
</dbReference>
<evidence type="ECO:0000256" key="6">
    <source>
        <dbReference type="RuleBase" id="RU000356"/>
    </source>
</evidence>
<dbReference type="SUPFAM" id="SSF46458">
    <property type="entry name" value="Globin-like"/>
    <property type="match status" value="1"/>
</dbReference>
<evidence type="ECO:0000259" key="7">
    <source>
        <dbReference type="PROSITE" id="PS01033"/>
    </source>
</evidence>
<evidence type="ECO:0000256" key="2">
    <source>
        <dbReference type="ARBA" id="ARBA00022617"/>
    </source>
</evidence>
<dbReference type="InterPro" id="IPR012292">
    <property type="entry name" value="Globin/Proto"/>
</dbReference>
<dbReference type="InterPro" id="IPR044399">
    <property type="entry name" value="Mb-like_M"/>
</dbReference>
<feature type="non-terminal residue" evidence="8">
    <location>
        <position position="1"/>
    </location>
</feature>
<dbReference type="CDD" id="cd01040">
    <property type="entry name" value="Mb-like"/>
    <property type="match status" value="1"/>
</dbReference>
<evidence type="ECO:0000256" key="5">
    <source>
        <dbReference type="ARBA" id="ARBA00023004"/>
    </source>
</evidence>
<organism evidence="8">
    <name type="scientific">Corethrella appendiculata</name>
    <dbReference type="NCBI Taxonomy" id="1370023"/>
    <lineage>
        <taxon>Eukaryota</taxon>
        <taxon>Metazoa</taxon>
        <taxon>Ecdysozoa</taxon>
        <taxon>Arthropoda</taxon>
        <taxon>Hexapoda</taxon>
        <taxon>Insecta</taxon>
        <taxon>Pterygota</taxon>
        <taxon>Neoptera</taxon>
        <taxon>Endopterygota</taxon>
        <taxon>Diptera</taxon>
        <taxon>Nematocera</taxon>
        <taxon>Culicoidea</taxon>
        <taxon>Chaoboridae</taxon>
        <taxon>Corethrella</taxon>
    </lineage>
</organism>
<dbReference type="AlphaFoldDB" id="U5EU47"/>
<proteinExistence type="evidence at transcript level"/>
<dbReference type="GO" id="GO:0046872">
    <property type="term" value="F:metal ion binding"/>
    <property type="evidence" value="ECO:0007669"/>
    <property type="project" value="UniProtKB-KW"/>
</dbReference>
<protein>
    <submittedName>
        <fullName evidence="8">Putative globin 1</fullName>
    </submittedName>
</protein>
<sequence length="152" mass="17706">LTQEEIETIQRTWNAIGADNYTDAGETILMDFLEKHPNRQHYFYKVKDIPLNELKGHTWLRNIMTQVMKTFKKAVDTLNDMESADGKLNQIFSPIGVSHKKMNVTKQAFQEIRLSILEILSIACKLSDDEKVAWDKFLNQCFEILYSYALDD</sequence>